<evidence type="ECO:0000256" key="2">
    <source>
        <dbReference type="ARBA" id="ARBA00009190"/>
    </source>
</evidence>
<dbReference type="Proteomes" id="UP000886101">
    <property type="component" value="Unassembled WGS sequence"/>
</dbReference>
<comment type="subcellular location">
    <subcellularLocation>
        <location evidence="1 6">Membrane</location>
        <topology evidence="1 6">Multi-pass membrane protein</topology>
    </subcellularLocation>
</comment>
<dbReference type="InterPro" id="IPR001727">
    <property type="entry name" value="GDT1-like"/>
</dbReference>
<reference evidence="7" key="1">
    <citation type="journal article" date="2020" name="mSystems">
        <title>Genome- and Community-Level Interaction Insights into Carbon Utilization and Element Cycling Functions of Hydrothermarchaeota in Hydrothermal Sediment.</title>
        <authorList>
            <person name="Zhou Z."/>
            <person name="Liu Y."/>
            <person name="Xu W."/>
            <person name="Pan J."/>
            <person name="Luo Z.H."/>
            <person name="Li M."/>
        </authorList>
    </citation>
    <scope>NUCLEOTIDE SEQUENCE [LARGE SCALE GENOMIC DNA]</scope>
    <source>
        <strain evidence="7">HyVt-533</strain>
    </source>
</reference>
<comment type="caution">
    <text evidence="7">The sequence shown here is derived from an EMBL/GenBank/DDBJ whole genome shotgun (WGS) entry which is preliminary data.</text>
</comment>
<evidence type="ECO:0000256" key="5">
    <source>
        <dbReference type="ARBA" id="ARBA00023136"/>
    </source>
</evidence>
<dbReference type="PANTHER" id="PTHR12608:SF1">
    <property type="entry name" value="TRANSMEMBRANE PROTEIN 165"/>
    <property type="match status" value="1"/>
</dbReference>
<dbReference type="GO" id="GO:0016020">
    <property type="term" value="C:membrane"/>
    <property type="evidence" value="ECO:0007669"/>
    <property type="project" value="UniProtKB-SubCell"/>
</dbReference>
<dbReference type="EMBL" id="DROK01000208">
    <property type="protein sequence ID" value="HHI97611.1"/>
    <property type="molecule type" value="Genomic_DNA"/>
</dbReference>
<gene>
    <name evidence="7" type="ORF">ENJ96_07135</name>
</gene>
<name>A0A7V5P0Q8_9BACT</name>
<evidence type="ECO:0000256" key="6">
    <source>
        <dbReference type="RuleBase" id="RU365102"/>
    </source>
</evidence>
<dbReference type="Pfam" id="PF01169">
    <property type="entry name" value="GDT1"/>
    <property type="match status" value="1"/>
</dbReference>
<keyword evidence="5 6" id="KW-0472">Membrane</keyword>
<organism evidence="7">
    <name type="scientific">Thermodesulfatator atlanticus</name>
    <dbReference type="NCBI Taxonomy" id="501497"/>
    <lineage>
        <taxon>Bacteria</taxon>
        <taxon>Pseudomonadati</taxon>
        <taxon>Thermodesulfobacteriota</taxon>
        <taxon>Thermodesulfobacteria</taxon>
        <taxon>Thermodesulfobacteriales</taxon>
        <taxon>Thermodesulfatatoraceae</taxon>
        <taxon>Thermodesulfatator</taxon>
    </lineage>
</organism>
<keyword evidence="4 6" id="KW-1133">Transmembrane helix</keyword>
<keyword evidence="3 6" id="KW-0812">Transmembrane</keyword>
<feature type="transmembrane region" description="Helical" evidence="6">
    <location>
        <begin position="67"/>
        <end position="86"/>
    </location>
</feature>
<evidence type="ECO:0000313" key="7">
    <source>
        <dbReference type="EMBL" id="HHI97611.1"/>
    </source>
</evidence>
<evidence type="ECO:0000256" key="3">
    <source>
        <dbReference type="ARBA" id="ARBA00022692"/>
    </source>
</evidence>
<feature type="transmembrane region" description="Helical" evidence="6">
    <location>
        <begin position="35"/>
        <end position="55"/>
    </location>
</feature>
<accession>A0A7V5P0Q8</accession>
<evidence type="ECO:0000256" key="1">
    <source>
        <dbReference type="ARBA" id="ARBA00004141"/>
    </source>
</evidence>
<sequence>MKYFWATFLAIFLAELGDKTQLATLILASKSQHRFLVFLGAATALVLTSALGVMAGKLFGEHLPVRYVRLIGGGLFILLGLAMLWGKL</sequence>
<evidence type="ECO:0000256" key="4">
    <source>
        <dbReference type="ARBA" id="ARBA00022989"/>
    </source>
</evidence>
<proteinExistence type="inferred from homology"/>
<comment type="similarity">
    <text evidence="2 6">Belongs to the GDT1 family.</text>
</comment>
<dbReference type="GO" id="GO:0046873">
    <property type="term" value="F:metal ion transmembrane transporter activity"/>
    <property type="evidence" value="ECO:0007669"/>
    <property type="project" value="InterPro"/>
</dbReference>
<dbReference type="PANTHER" id="PTHR12608">
    <property type="entry name" value="TRANSMEMBRANE PROTEIN HTP-1 RELATED"/>
    <property type="match status" value="1"/>
</dbReference>
<dbReference type="AlphaFoldDB" id="A0A7V5P0Q8"/>
<comment type="caution">
    <text evidence="6">Lacks conserved residue(s) required for the propagation of feature annotation.</text>
</comment>
<protein>
    <recommendedName>
        <fullName evidence="6">GDT1 family protein</fullName>
    </recommendedName>
</protein>